<protein>
    <submittedName>
        <fullName evidence="2">Uncharacterized protein</fullName>
    </submittedName>
</protein>
<feature type="transmembrane region" description="Helical" evidence="1">
    <location>
        <begin position="12"/>
        <end position="30"/>
    </location>
</feature>
<dbReference type="KEGG" id="xbc:ELE36_18140"/>
<dbReference type="AlphaFoldDB" id="A0A411HNY8"/>
<gene>
    <name evidence="2" type="ORF">ELE36_18140</name>
</gene>
<keyword evidence="1" id="KW-1133">Transmembrane helix</keyword>
<keyword evidence="3" id="KW-1185">Reference proteome</keyword>
<dbReference type="EMBL" id="CP035704">
    <property type="protein sequence ID" value="QBB72130.1"/>
    <property type="molecule type" value="Genomic_DNA"/>
</dbReference>
<organism evidence="2 3">
    <name type="scientific">Pseudolysobacter antarcticus</name>
    <dbReference type="NCBI Taxonomy" id="2511995"/>
    <lineage>
        <taxon>Bacteria</taxon>
        <taxon>Pseudomonadati</taxon>
        <taxon>Pseudomonadota</taxon>
        <taxon>Gammaproteobacteria</taxon>
        <taxon>Lysobacterales</taxon>
        <taxon>Rhodanobacteraceae</taxon>
        <taxon>Pseudolysobacter</taxon>
    </lineage>
</organism>
<name>A0A411HNY8_9GAMM</name>
<dbReference type="RefSeq" id="WP_129835801.1">
    <property type="nucleotide sequence ID" value="NZ_CP035704.1"/>
</dbReference>
<keyword evidence="1" id="KW-0812">Transmembrane</keyword>
<keyword evidence="1" id="KW-0472">Membrane</keyword>
<evidence type="ECO:0000256" key="1">
    <source>
        <dbReference type="SAM" id="Phobius"/>
    </source>
</evidence>
<evidence type="ECO:0000313" key="3">
    <source>
        <dbReference type="Proteomes" id="UP000291562"/>
    </source>
</evidence>
<accession>A0A411HNY8</accession>
<reference evidence="2 3" key="1">
    <citation type="submission" date="2019-01" db="EMBL/GenBank/DDBJ databases">
        <title>Pseudolysobacter antarctica gen. nov., sp. nov., isolated from Fildes Peninsula, Antarctica.</title>
        <authorList>
            <person name="Wei Z."/>
            <person name="Peng F."/>
        </authorList>
    </citation>
    <scope>NUCLEOTIDE SEQUENCE [LARGE SCALE GENOMIC DNA]</scope>
    <source>
        <strain evidence="2 3">AQ6-296</strain>
    </source>
</reference>
<proteinExistence type="predicted"/>
<sequence>MRRNGRYEISQTHVALVLCVLIHIALFLLLRDALRGPMLRAPSDPIVVTLIESIPLEPSPELQVPPFAAQAATTTQKTPLVPRTNISTALISAAAQKSATPPTPALPNAQQLIESMAQAAAEIAQRDLPGDRGFLTHRKAKLPSSDQAIVAGIQLRKQTSLKTLVQGVTKGLHGAFACSGGKHASLNSEKLIASPIVTLMDNHFDIGPDNEDCMPEK</sequence>
<dbReference type="Proteomes" id="UP000291562">
    <property type="component" value="Chromosome"/>
</dbReference>
<evidence type="ECO:0000313" key="2">
    <source>
        <dbReference type="EMBL" id="QBB72130.1"/>
    </source>
</evidence>